<protein>
    <recommendedName>
        <fullName evidence="3">TIL domain-containing protein</fullName>
    </recommendedName>
</protein>
<evidence type="ECO:0000259" key="3">
    <source>
        <dbReference type="Pfam" id="PF01826"/>
    </source>
</evidence>
<evidence type="ECO:0000256" key="2">
    <source>
        <dbReference type="ARBA" id="ARBA00023157"/>
    </source>
</evidence>
<dbReference type="PANTHER" id="PTHR23259">
    <property type="entry name" value="RIDDLE"/>
    <property type="match status" value="1"/>
</dbReference>
<name>A0A8K0CWN2_IGNLU</name>
<dbReference type="PANTHER" id="PTHR23259:SF70">
    <property type="entry name" value="ACCESSORY GLAND PROTEIN ACP62F-RELATED"/>
    <property type="match status" value="1"/>
</dbReference>
<proteinExistence type="predicted"/>
<keyword evidence="2" id="KW-1015">Disulfide bond</keyword>
<accession>A0A8K0CWN2</accession>
<dbReference type="EMBL" id="VTPC01007620">
    <property type="protein sequence ID" value="KAF2893839.1"/>
    <property type="molecule type" value="Genomic_DNA"/>
</dbReference>
<organism evidence="4 5">
    <name type="scientific">Ignelater luminosus</name>
    <name type="common">Cucubano</name>
    <name type="synonym">Pyrophorus luminosus</name>
    <dbReference type="NCBI Taxonomy" id="2038154"/>
    <lineage>
        <taxon>Eukaryota</taxon>
        <taxon>Metazoa</taxon>
        <taxon>Ecdysozoa</taxon>
        <taxon>Arthropoda</taxon>
        <taxon>Hexapoda</taxon>
        <taxon>Insecta</taxon>
        <taxon>Pterygota</taxon>
        <taxon>Neoptera</taxon>
        <taxon>Endopterygota</taxon>
        <taxon>Coleoptera</taxon>
        <taxon>Polyphaga</taxon>
        <taxon>Elateriformia</taxon>
        <taxon>Elateroidea</taxon>
        <taxon>Elateridae</taxon>
        <taxon>Agrypninae</taxon>
        <taxon>Pyrophorini</taxon>
        <taxon>Ignelater</taxon>
    </lineage>
</organism>
<keyword evidence="5" id="KW-1185">Reference proteome</keyword>
<dbReference type="InterPro" id="IPR051368">
    <property type="entry name" value="SerProtInhib-TIL_Domain"/>
</dbReference>
<evidence type="ECO:0000256" key="1">
    <source>
        <dbReference type="ARBA" id="ARBA00022690"/>
    </source>
</evidence>
<reference evidence="4" key="1">
    <citation type="submission" date="2019-08" db="EMBL/GenBank/DDBJ databases">
        <title>The genome of the North American firefly Photinus pyralis.</title>
        <authorList>
            <consortium name="Photinus pyralis genome working group"/>
            <person name="Fallon T.R."/>
            <person name="Sander Lower S.E."/>
            <person name="Weng J.-K."/>
        </authorList>
    </citation>
    <scope>NUCLEOTIDE SEQUENCE</scope>
    <source>
        <strain evidence="4">TRF0915ILg1</strain>
        <tissue evidence="4">Whole body</tissue>
    </source>
</reference>
<dbReference type="Gene3D" id="2.10.25.10">
    <property type="entry name" value="Laminin"/>
    <property type="match status" value="1"/>
</dbReference>
<dbReference type="Pfam" id="PF01826">
    <property type="entry name" value="TIL"/>
    <property type="match status" value="1"/>
</dbReference>
<dbReference type="Proteomes" id="UP000801492">
    <property type="component" value="Unassembled WGS sequence"/>
</dbReference>
<feature type="domain" description="TIL" evidence="3">
    <location>
        <begin position="64"/>
        <end position="121"/>
    </location>
</feature>
<dbReference type="OrthoDB" id="6777702at2759"/>
<evidence type="ECO:0000313" key="4">
    <source>
        <dbReference type="EMBL" id="KAF2893839.1"/>
    </source>
</evidence>
<sequence length="125" mass="14183">MTLGRFEIYRINSHRFAYKSRCTWRLSLVEARRSTIKMRSSLYALVFFFVVAAAFGKPQGGNRCGKNEVYSDCHPHPSCQLTCDNYQNPPQICPAVCSIGCACQPNFVRNSSGSCVPRNQCRRSY</sequence>
<gene>
    <name evidence="4" type="ORF">ILUMI_12342</name>
</gene>
<dbReference type="InterPro" id="IPR036084">
    <property type="entry name" value="Ser_inhib-like_sf"/>
</dbReference>
<evidence type="ECO:0000313" key="5">
    <source>
        <dbReference type="Proteomes" id="UP000801492"/>
    </source>
</evidence>
<comment type="caution">
    <text evidence="4">The sequence shown here is derived from an EMBL/GenBank/DDBJ whole genome shotgun (WGS) entry which is preliminary data.</text>
</comment>
<dbReference type="CDD" id="cd19941">
    <property type="entry name" value="TIL"/>
    <property type="match status" value="1"/>
</dbReference>
<keyword evidence="1" id="KW-0646">Protease inhibitor</keyword>
<dbReference type="GO" id="GO:0030414">
    <property type="term" value="F:peptidase inhibitor activity"/>
    <property type="evidence" value="ECO:0007669"/>
    <property type="project" value="UniProtKB-KW"/>
</dbReference>
<dbReference type="InterPro" id="IPR002919">
    <property type="entry name" value="TIL_dom"/>
</dbReference>
<dbReference type="SUPFAM" id="SSF57567">
    <property type="entry name" value="Serine protease inhibitors"/>
    <property type="match status" value="1"/>
</dbReference>
<dbReference type="AlphaFoldDB" id="A0A8K0CWN2"/>